<dbReference type="InterPro" id="IPR027806">
    <property type="entry name" value="HARBI1_dom"/>
</dbReference>
<sequence>IFPNIQAIVNFTMEFMNIVTGWPGSAHDSRMFKSSMICGQFEEGEVSGILLGDSG</sequence>
<evidence type="ECO:0000259" key="3">
    <source>
        <dbReference type="Pfam" id="PF13359"/>
    </source>
</evidence>
<feature type="domain" description="DDE Tnp4" evidence="3">
    <location>
        <begin position="4"/>
        <end position="55"/>
    </location>
</feature>
<proteinExistence type="predicted"/>
<organism evidence="4 5">
    <name type="scientific">Diploptera punctata</name>
    <name type="common">Pacific beetle cockroach</name>
    <dbReference type="NCBI Taxonomy" id="6984"/>
    <lineage>
        <taxon>Eukaryota</taxon>
        <taxon>Metazoa</taxon>
        <taxon>Ecdysozoa</taxon>
        <taxon>Arthropoda</taxon>
        <taxon>Hexapoda</taxon>
        <taxon>Insecta</taxon>
        <taxon>Pterygota</taxon>
        <taxon>Neoptera</taxon>
        <taxon>Polyneoptera</taxon>
        <taxon>Dictyoptera</taxon>
        <taxon>Blattodea</taxon>
        <taxon>Blaberoidea</taxon>
        <taxon>Blaberidae</taxon>
        <taxon>Diplopterinae</taxon>
        <taxon>Diploptera</taxon>
    </lineage>
</organism>
<dbReference type="Proteomes" id="UP001233999">
    <property type="component" value="Unassembled WGS sequence"/>
</dbReference>
<comment type="caution">
    <text evidence="4">The sequence shown here is derived from an EMBL/GenBank/DDBJ whole genome shotgun (WGS) entry which is preliminary data.</text>
</comment>
<evidence type="ECO:0000256" key="1">
    <source>
        <dbReference type="ARBA" id="ARBA00001968"/>
    </source>
</evidence>
<accession>A0AAD7ZM12</accession>
<dbReference type="GO" id="GO:0046872">
    <property type="term" value="F:metal ion binding"/>
    <property type="evidence" value="ECO:0007669"/>
    <property type="project" value="UniProtKB-KW"/>
</dbReference>
<comment type="cofactor">
    <cofactor evidence="1">
        <name>a divalent metal cation</name>
        <dbReference type="ChEBI" id="CHEBI:60240"/>
    </cofactor>
</comment>
<dbReference type="AlphaFoldDB" id="A0AAD7ZM12"/>
<reference evidence="4" key="2">
    <citation type="submission" date="2023-05" db="EMBL/GenBank/DDBJ databases">
        <authorList>
            <person name="Fouks B."/>
        </authorList>
    </citation>
    <scope>NUCLEOTIDE SEQUENCE</scope>
    <source>
        <strain evidence="4">Stay&amp;Tobe</strain>
        <tissue evidence="4">Testes</tissue>
    </source>
</reference>
<feature type="non-terminal residue" evidence="4">
    <location>
        <position position="55"/>
    </location>
</feature>
<reference evidence="4" key="1">
    <citation type="journal article" date="2023" name="IScience">
        <title>Live-bearing cockroach genome reveals convergent evolutionary mechanisms linked to viviparity in insects and beyond.</title>
        <authorList>
            <person name="Fouks B."/>
            <person name="Harrison M.C."/>
            <person name="Mikhailova A.A."/>
            <person name="Marchal E."/>
            <person name="English S."/>
            <person name="Carruthers M."/>
            <person name="Jennings E.C."/>
            <person name="Chiamaka E.L."/>
            <person name="Frigard R.A."/>
            <person name="Pippel M."/>
            <person name="Attardo G.M."/>
            <person name="Benoit J.B."/>
            <person name="Bornberg-Bauer E."/>
            <person name="Tobe S.S."/>
        </authorList>
    </citation>
    <scope>NUCLEOTIDE SEQUENCE</scope>
    <source>
        <strain evidence="4">Stay&amp;Tobe</strain>
    </source>
</reference>
<keyword evidence="5" id="KW-1185">Reference proteome</keyword>
<evidence type="ECO:0000256" key="2">
    <source>
        <dbReference type="ARBA" id="ARBA00022723"/>
    </source>
</evidence>
<evidence type="ECO:0000313" key="4">
    <source>
        <dbReference type="EMBL" id="KAJ9582885.1"/>
    </source>
</evidence>
<keyword evidence="2" id="KW-0479">Metal-binding</keyword>
<dbReference type="Pfam" id="PF13359">
    <property type="entry name" value="DDE_Tnp_4"/>
    <property type="match status" value="1"/>
</dbReference>
<dbReference type="EMBL" id="JASPKZ010007724">
    <property type="protein sequence ID" value="KAJ9582885.1"/>
    <property type="molecule type" value="Genomic_DNA"/>
</dbReference>
<evidence type="ECO:0000313" key="5">
    <source>
        <dbReference type="Proteomes" id="UP001233999"/>
    </source>
</evidence>
<protein>
    <recommendedName>
        <fullName evidence="3">DDE Tnp4 domain-containing protein</fullName>
    </recommendedName>
</protein>
<feature type="non-terminal residue" evidence="4">
    <location>
        <position position="1"/>
    </location>
</feature>
<name>A0AAD7ZM12_DIPPU</name>
<gene>
    <name evidence="4" type="ORF">L9F63_022781</name>
</gene>